<protein>
    <submittedName>
        <fullName evidence="2">Uncharacterized protein</fullName>
    </submittedName>
</protein>
<evidence type="ECO:0000313" key="3">
    <source>
        <dbReference type="Proteomes" id="UP000682928"/>
    </source>
</evidence>
<proteinExistence type="predicted"/>
<geneLocation type="plasmid" evidence="2 3">
    <name>pENKO-1</name>
</geneLocation>
<keyword evidence="2" id="KW-0614">Plasmid</keyword>
<evidence type="ECO:0000256" key="1">
    <source>
        <dbReference type="SAM" id="MobiDB-lite"/>
    </source>
</evidence>
<dbReference type="Proteomes" id="UP000682928">
    <property type="component" value="Plasmid pENKO-1"/>
</dbReference>
<sequence length="77" mass="8171">MVLHISVTAASIRHSALADFINAMQLLRGDHLKKQNQKIKDAGPLRLPVFAGSSSPTAPGPLLRTGQSPPDPCGFRA</sequence>
<evidence type="ECO:0000313" key="2">
    <source>
        <dbReference type="EMBL" id="BCU57778.1"/>
    </source>
</evidence>
<organism evidence="2 3">
    <name type="scientific">Enterobacter kobei</name>
    <dbReference type="NCBI Taxonomy" id="208224"/>
    <lineage>
        <taxon>Bacteria</taxon>
        <taxon>Pseudomonadati</taxon>
        <taxon>Pseudomonadota</taxon>
        <taxon>Gammaproteobacteria</taxon>
        <taxon>Enterobacterales</taxon>
        <taxon>Enterobacteriaceae</taxon>
        <taxon>Enterobacter</taxon>
        <taxon>Enterobacter cloacae complex</taxon>
    </lineage>
</organism>
<gene>
    <name evidence="2" type="ORF">ENKO_43720</name>
</gene>
<name>A0AA86MB07_9ENTR</name>
<accession>A0AA86MB07</accession>
<reference evidence="2" key="1">
    <citation type="submission" date="2021-04" db="EMBL/GenBank/DDBJ databases">
        <title>Difference and commonality of drug resistance evolution in various bacteria. and drug sensitivity profiles.</title>
        <authorList>
            <person name="Maeda T."/>
            <person name="Shibai A."/>
            <person name="Kawada K."/>
            <person name="Kotani H."/>
            <person name="Tarusawa Y."/>
            <person name="Tanabe K."/>
            <person name="Furusawa C."/>
        </authorList>
    </citation>
    <scope>NUCLEOTIDE SEQUENCE</scope>
    <source>
        <strain evidence="2">JCM 8580</strain>
        <plasmid evidence="2">pENKO-1</plasmid>
    </source>
</reference>
<dbReference type="EMBL" id="AP024591">
    <property type="protein sequence ID" value="BCU57778.1"/>
    <property type="molecule type" value="Genomic_DNA"/>
</dbReference>
<feature type="region of interest" description="Disordered" evidence="1">
    <location>
        <begin position="50"/>
        <end position="77"/>
    </location>
</feature>
<dbReference type="AlphaFoldDB" id="A0AA86MB07"/>